<evidence type="ECO:0000313" key="11">
    <source>
        <dbReference type="Proteomes" id="UP000287502"/>
    </source>
</evidence>
<evidence type="ECO:0000256" key="7">
    <source>
        <dbReference type="SAM" id="MobiDB-lite"/>
    </source>
</evidence>
<evidence type="ECO:0000259" key="9">
    <source>
        <dbReference type="Pfam" id="PF20772"/>
    </source>
</evidence>
<dbReference type="Pfam" id="PF20772">
    <property type="entry name" value="TACO1_YebC_N"/>
    <property type="match status" value="1"/>
</dbReference>
<name>A0A3R6AWT2_9BACT</name>
<sequence>MAGHSKWANIKHRKAAQDAKKGKVFTKVAREITVAAKEGGGDPDMNPRLRLALDKAKAVNLPKDNVDRAIKKGTGEGNEAAYEDVTYEGYGPGGVAILVKTLTDNRNRTVAEVRSTMTKKGGSMGEAGCVAWIFEQKGILEIAKDRADEDKLLEEALEAGAEDVVDDGDVFAVQCAYADFMDVKAALEGKGYAFEFAEITMKPKNTVPVNVEDLRKIMNITDAIEDLDDVQEVYSNFEADDDVMSQLED</sequence>
<organism evidence="10 11">
    <name type="scientific">Geovibrio thiophilus</name>
    <dbReference type="NCBI Taxonomy" id="139438"/>
    <lineage>
        <taxon>Bacteria</taxon>
        <taxon>Pseudomonadati</taxon>
        <taxon>Deferribacterota</taxon>
        <taxon>Deferribacteres</taxon>
        <taxon>Deferribacterales</taxon>
        <taxon>Geovibrionaceae</taxon>
        <taxon>Geovibrio</taxon>
    </lineage>
</organism>
<dbReference type="NCBIfam" id="TIGR01033">
    <property type="entry name" value="YebC/PmpR family DNA-binding transcriptional regulator"/>
    <property type="match status" value="1"/>
</dbReference>
<keyword evidence="4 6" id="KW-0238">DNA-binding</keyword>
<dbReference type="Gene3D" id="1.10.10.200">
    <property type="match status" value="1"/>
</dbReference>
<dbReference type="NCBIfam" id="NF001030">
    <property type="entry name" value="PRK00110.1"/>
    <property type="match status" value="1"/>
</dbReference>
<feature type="region of interest" description="Disordered" evidence="7">
    <location>
        <begin position="1"/>
        <end position="22"/>
    </location>
</feature>
<evidence type="ECO:0000256" key="3">
    <source>
        <dbReference type="ARBA" id="ARBA00023015"/>
    </source>
</evidence>
<dbReference type="EMBL" id="CP035108">
    <property type="protein sequence ID" value="QAR32314.1"/>
    <property type="molecule type" value="Genomic_DNA"/>
</dbReference>
<keyword evidence="3 6" id="KW-0805">Transcription regulation</keyword>
<dbReference type="GO" id="GO:0006355">
    <property type="term" value="P:regulation of DNA-templated transcription"/>
    <property type="evidence" value="ECO:0007669"/>
    <property type="project" value="UniProtKB-UniRule"/>
</dbReference>
<comment type="subcellular location">
    <subcellularLocation>
        <location evidence="6">Cytoplasm</location>
    </subcellularLocation>
</comment>
<dbReference type="PANTHER" id="PTHR12532">
    <property type="entry name" value="TRANSLATIONAL ACTIVATOR OF CYTOCHROME C OXIDASE 1"/>
    <property type="match status" value="1"/>
</dbReference>
<dbReference type="RefSeq" id="WP_128465601.1">
    <property type="nucleotide sequence ID" value="NZ_CP035108.1"/>
</dbReference>
<dbReference type="HAMAP" id="MF_00693">
    <property type="entry name" value="Transcrip_reg_TACO1"/>
    <property type="match status" value="1"/>
</dbReference>
<dbReference type="InterPro" id="IPR017856">
    <property type="entry name" value="Integrase-like_N"/>
</dbReference>
<dbReference type="InterPro" id="IPR029072">
    <property type="entry name" value="YebC-like"/>
</dbReference>
<reference evidence="10 11" key="1">
    <citation type="submission" date="2019-01" db="EMBL/GenBank/DDBJ databases">
        <title>Geovibrio thiophilus DSM 11263, complete genome.</title>
        <authorList>
            <person name="Spring S."/>
            <person name="Bunk B."/>
            <person name="Sproer C."/>
        </authorList>
    </citation>
    <scope>NUCLEOTIDE SEQUENCE [LARGE SCALE GENOMIC DNA]</scope>
    <source>
        <strain evidence="10 11">DSM 11263</strain>
    </source>
</reference>
<dbReference type="Pfam" id="PF01709">
    <property type="entry name" value="Transcrip_reg"/>
    <property type="match status" value="1"/>
</dbReference>
<dbReference type="AlphaFoldDB" id="A0A3R6AWT2"/>
<dbReference type="InterPro" id="IPR048300">
    <property type="entry name" value="TACO1_YebC-like_2nd/3rd_dom"/>
</dbReference>
<evidence type="ECO:0000256" key="5">
    <source>
        <dbReference type="ARBA" id="ARBA00023163"/>
    </source>
</evidence>
<proteinExistence type="inferred from homology"/>
<keyword evidence="2 6" id="KW-0963">Cytoplasm</keyword>
<evidence type="ECO:0000313" key="10">
    <source>
        <dbReference type="EMBL" id="QAR32314.1"/>
    </source>
</evidence>
<dbReference type="InterPro" id="IPR002876">
    <property type="entry name" value="Transcrip_reg_TACO1-like"/>
</dbReference>
<dbReference type="SUPFAM" id="SSF75625">
    <property type="entry name" value="YebC-like"/>
    <property type="match status" value="1"/>
</dbReference>
<dbReference type="FunFam" id="1.10.10.200:FF:000001">
    <property type="entry name" value="Probable transcriptional regulatory protein YebC"/>
    <property type="match status" value="1"/>
</dbReference>
<evidence type="ECO:0000256" key="4">
    <source>
        <dbReference type="ARBA" id="ARBA00023125"/>
    </source>
</evidence>
<accession>A0A3R6AWT2</accession>
<dbReference type="OrthoDB" id="9781053at2"/>
<protein>
    <recommendedName>
        <fullName evidence="6">Probable transcriptional regulatory protein EP073_02540</fullName>
    </recommendedName>
</protein>
<comment type="similarity">
    <text evidence="1 6">Belongs to the TACO1 family.</text>
</comment>
<dbReference type="Gene3D" id="3.30.70.980">
    <property type="match status" value="2"/>
</dbReference>
<evidence type="ECO:0000256" key="1">
    <source>
        <dbReference type="ARBA" id="ARBA00008724"/>
    </source>
</evidence>
<dbReference type="NCBIfam" id="NF009044">
    <property type="entry name" value="PRK12378.1"/>
    <property type="match status" value="1"/>
</dbReference>
<feature type="domain" description="TACO1/YebC-like N-terminal" evidence="9">
    <location>
        <begin position="5"/>
        <end position="76"/>
    </location>
</feature>
<dbReference type="FunFam" id="3.30.70.980:FF:000002">
    <property type="entry name" value="Probable transcriptional regulatory protein YebC"/>
    <property type="match status" value="1"/>
</dbReference>
<dbReference type="InterPro" id="IPR026564">
    <property type="entry name" value="Transcrip_reg_TACO1-like_dom3"/>
</dbReference>
<dbReference type="InterPro" id="IPR049083">
    <property type="entry name" value="TACO1_YebC_N"/>
</dbReference>
<evidence type="ECO:0000256" key="2">
    <source>
        <dbReference type="ARBA" id="ARBA00022490"/>
    </source>
</evidence>
<dbReference type="GO" id="GO:0003677">
    <property type="term" value="F:DNA binding"/>
    <property type="evidence" value="ECO:0007669"/>
    <property type="project" value="UniProtKB-UniRule"/>
</dbReference>
<dbReference type="PANTHER" id="PTHR12532:SF6">
    <property type="entry name" value="TRANSCRIPTIONAL REGULATORY PROTEIN YEBC-RELATED"/>
    <property type="match status" value="1"/>
</dbReference>
<keyword evidence="11" id="KW-1185">Reference proteome</keyword>
<feature type="domain" description="TACO1/YebC-like second and third" evidence="8">
    <location>
        <begin position="82"/>
        <end position="237"/>
    </location>
</feature>
<evidence type="ECO:0000256" key="6">
    <source>
        <dbReference type="HAMAP-Rule" id="MF_00693"/>
    </source>
</evidence>
<keyword evidence="5 6" id="KW-0804">Transcription</keyword>
<dbReference type="KEGG" id="gtl:EP073_02540"/>
<dbReference type="GO" id="GO:0005829">
    <property type="term" value="C:cytosol"/>
    <property type="evidence" value="ECO:0007669"/>
    <property type="project" value="TreeGrafter"/>
</dbReference>
<gene>
    <name evidence="10" type="ORF">EP073_02540</name>
</gene>
<dbReference type="Proteomes" id="UP000287502">
    <property type="component" value="Chromosome"/>
</dbReference>
<evidence type="ECO:0000259" key="8">
    <source>
        <dbReference type="Pfam" id="PF01709"/>
    </source>
</evidence>